<sequence>MVSTDPGDPEPFRLDDRDLCPSVGVEEEFVLVDPATGAPFPGNTAVAQVGKTLGIDLQLELSTCQIETATPPCTSTSELRTELLRTRRLAAAAATTAGARLLATGVPPLGPIPRSITDVPRYRRLAEHYRQLGDQVICGCHVHVGIPDRDTAAAVCNHLRPWLPALLALAANSPITDGRDTGYASWRHMLWSRWPSAGPPPHLRSAAHYDATVTEMLDHETILDTAMLYWDVRLSAHLPTIEIRVADVPATADDAVLIAALIRALVVTAHTAVHQVRTVTPVDPHRLRAAYWRAARDGLDGHGIDPVTGHLVPAPDLILRLLDHIRPALEHTGDYQQAHQALHTVLARGNGATQQRRTLTTGTPHDLIDMIGRTTLAET</sequence>
<dbReference type="Pfam" id="PF04107">
    <property type="entry name" value="GCS2"/>
    <property type="match status" value="1"/>
</dbReference>
<name>A0A1H4LJ12_9NOCA</name>
<protein>
    <recommendedName>
        <fullName evidence="5">Putative glutamate--cysteine ligase 2</fullName>
        <ecNumber evidence="5">6.3.2.2</ecNumber>
    </recommendedName>
    <alternativeName>
        <fullName evidence="5">Gamma-glutamylcysteine synthetase 2</fullName>
        <shortName evidence="5">GCS 2</shortName>
        <shortName evidence="5">Gamma-GCS 2</shortName>
    </alternativeName>
</protein>
<evidence type="ECO:0000256" key="2">
    <source>
        <dbReference type="ARBA" id="ARBA00022741"/>
    </source>
</evidence>
<organism evidence="6 7">
    <name type="scientific">Rhodococcus koreensis</name>
    <dbReference type="NCBI Taxonomy" id="99653"/>
    <lineage>
        <taxon>Bacteria</taxon>
        <taxon>Bacillati</taxon>
        <taxon>Actinomycetota</taxon>
        <taxon>Actinomycetes</taxon>
        <taxon>Mycobacteriales</taxon>
        <taxon>Nocardiaceae</taxon>
        <taxon>Rhodococcus</taxon>
    </lineage>
</organism>
<dbReference type="EMBL" id="FNSV01000005">
    <property type="protein sequence ID" value="SEB70516.1"/>
    <property type="molecule type" value="Genomic_DNA"/>
</dbReference>
<comment type="catalytic activity">
    <reaction evidence="4 5">
        <text>L-cysteine + L-glutamate + ATP = gamma-L-glutamyl-L-cysteine + ADP + phosphate + H(+)</text>
        <dbReference type="Rhea" id="RHEA:13285"/>
        <dbReference type="ChEBI" id="CHEBI:15378"/>
        <dbReference type="ChEBI" id="CHEBI:29985"/>
        <dbReference type="ChEBI" id="CHEBI:30616"/>
        <dbReference type="ChEBI" id="CHEBI:35235"/>
        <dbReference type="ChEBI" id="CHEBI:43474"/>
        <dbReference type="ChEBI" id="CHEBI:58173"/>
        <dbReference type="ChEBI" id="CHEBI:456216"/>
        <dbReference type="EC" id="6.3.2.2"/>
    </reaction>
</comment>
<dbReference type="AlphaFoldDB" id="A0A1H4LJ12"/>
<dbReference type="Gene3D" id="3.30.590.20">
    <property type="match status" value="1"/>
</dbReference>
<evidence type="ECO:0000313" key="6">
    <source>
        <dbReference type="EMBL" id="SEB70516.1"/>
    </source>
</evidence>
<dbReference type="NCBIfam" id="TIGR02050">
    <property type="entry name" value="gshA_cyan_rel"/>
    <property type="match status" value="1"/>
</dbReference>
<dbReference type="NCBIfam" id="NF010041">
    <property type="entry name" value="PRK13517.1-1"/>
    <property type="match status" value="1"/>
</dbReference>
<keyword evidence="3 5" id="KW-0067">ATP-binding</keyword>
<keyword evidence="2 5" id="KW-0547">Nucleotide-binding</keyword>
<dbReference type="EC" id="6.3.2.2" evidence="5"/>
<dbReference type="InterPro" id="IPR014746">
    <property type="entry name" value="Gln_synth/guanido_kin_cat_dom"/>
</dbReference>
<dbReference type="GO" id="GO:0004357">
    <property type="term" value="F:glutamate-cysteine ligase activity"/>
    <property type="evidence" value="ECO:0007669"/>
    <property type="project" value="UniProtKB-EC"/>
</dbReference>
<gene>
    <name evidence="6" type="ORF">SAMN04490239_1306</name>
</gene>
<dbReference type="OrthoDB" id="9803842at2"/>
<evidence type="ECO:0000256" key="1">
    <source>
        <dbReference type="ARBA" id="ARBA00022598"/>
    </source>
</evidence>
<evidence type="ECO:0000256" key="3">
    <source>
        <dbReference type="ARBA" id="ARBA00022840"/>
    </source>
</evidence>
<dbReference type="PANTHER" id="PTHR36510">
    <property type="entry name" value="GLUTAMATE--CYSTEINE LIGASE 2-RELATED"/>
    <property type="match status" value="1"/>
</dbReference>
<comment type="function">
    <text evidence="5">ATP-dependent carboxylate-amine ligase which exhibits weak glutamate--cysteine ligase activity.</text>
</comment>
<dbReference type="RefSeq" id="WP_016881838.1">
    <property type="nucleotide sequence ID" value="NZ_FNSV01000005.1"/>
</dbReference>
<dbReference type="SUPFAM" id="SSF55931">
    <property type="entry name" value="Glutamine synthetase/guanido kinase"/>
    <property type="match status" value="1"/>
</dbReference>
<evidence type="ECO:0000256" key="5">
    <source>
        <dbReference type="HAMAP-Rule" id="MF_01609"/>
    </source>
</evidence>
<proteinExistence type="inferred from homology"/>
<dbReference type="PANTHER" id="PTHR36510:SF1">
    <property type="entry name" value="GLUTAMATE--CYSTEINE LIGASE 2-RELATED"/>
    <property type="match status" value="1"/>
</dbReference>
<evidence type="ECO:0000256" key="4">
    <source>
        <dbReference type="ARBA" id="ARBA00048819"/>
    </source>
</evidence>
<comment type="similarity">
    <text evidence="5">Belongs to the glutamate--cysteine ligase type 2 family. YbdK subfamily.</text>
</comment>
<keyword evidence="7" id="KW-1185">Reference proteome</keyword>
<dbReference type="GO" id="GO:0042398">
    <property type="term" value="P:modified amino acid biosynthetic process"/>
    <property type="evidence" value="ECO:0007669"/>
    <property type="project" value="InterPro"/>
</dbReference>
<accession>A0A1H4LJ12</accession>
<dbReference type="InterPro" id="IPR050141">
    <property type="entry name" value="GCL_type2/YbdK_subfam"/>
</dbReference>
<evidence type="ECO:0000313" key="7">
    <source>
        <dbReference type="Proteomes" id="UP000183561"/>
    </source>
</evidence>
<keyword evidence="1 5" id="KW-0436">Ligase</keyword>
<reference evidence="7" key="1">
    <citation type="submission" date="2016-10" db="EMBL/GenBank/DDBJ databases">
        <authorList>
            <person name="Varghese N."/>
            <person name="Submissions S."/>
        </authorList>
    </citation>
    <scope>NUCLEOTIDE SEQUENCE [LARGE SCALE GENOMIC DNA]</scope>
    <source>
        <strain evidence="7">DSM 44498</strain>
    </source>
</reference>
<dbReference type="Proteomes" id="UP000183561">
    <property type="component" value="Unassembled WGS sequence"/>
</dbReference>
<dbReference type="InterPro" id="IPR011793">
    <property type="entry name" value="YbdK"/>
</dbReference>
<dbReference type="HAMAP" id="MF_01609">
    <property type="entry name" value="Glu_cys_ligase_2"/>
    <property type="match status" value="1"/>
</dbReference>
<dbReference type="GO" id="GO:0005524">
    <property type="term" value="F:ATP binding"/>
    <property type="evidence" value="ECO:0007669"/>
    <property type="project" value="UniProtKB-KW"/>
</dbReference>
<dbReference type="InterPro" id="IPR006336">
    <property type="entry name" value="GCS2"/>
</dbReference>